<dbReference type="Proteomes" id="UP001498398">
    <property type="component" value="Unassembled WGS sequence"/>
</dbReference>
<keyword evidence="6 8" id="KW-1015">Disulfide bond</keyword>
<keyword evidence="5 8" id="KW-0732">Signal</keyword>
<comment type="subcellular location">
    <subcellularLocation>
        <location evidence="1 8">Secreted</location>
        <location evidence="1 8">Cell wall</location>
    </subcellularLocation>
</comment>
<dbReference type="Pfam" id="PF01185">
    <property type="entry name" value="Hydrophobin"/>
    <property type="match status" value="1"/>
</dbReference>
<keyword evidence="3 8" id="KW-0134">Cell wall</keyword>
<dbReference type="InterPro" id="IPR001338">
    <property type="entry name" value="Class_I_Hydrophobin"/>
</dbReference>
<evidence type="ECO:0000256" key="4">
    <source>
        <dbReference type="ARBA" id="ARBA00022525"/>
    </source>
</evidence>
<dbReference type="InterPro" id="IPR019778">
    <property type="entry name" value="Class_I_Hydrophobin_CS"/>
</dbReference>
<comment type="similarity">
    <text evidence="2 8">Belongs to the fungal hydrophobin family.</text>
</comment>
<evidence type="ECO:0000313" key="10">
    <source>
        <dbReference type="Proteomes" id="UP001498398"/>
    </source>
</evidence>
<accession>A0ABR1J823</accession>
<evidence type="ECO:0000313" key="9">
    <source>
        <dbReference type="EMBL" id="KAK7451185.1"/>
    </source>
</evidence>
<name>A0ABR1J823_9AGAR</name>
<dbReference type="CDD" id="cd23507">
    <property type="entry name" value="hydrophobin_I"/>
    <property type="match status" value="1"/>
</dbReference>
<comment type="caution">
    <text evidence="9">The sequence shown here is derived from an EMBL/GenBank/DDBJ whole genome shotgun (WGS) entry which is preliminary data.</text>
</comment>
<evidence type="ECO:0000256" key="5">
    <source>
        <dbReference type="ARBA" id="ARBA00022729"/>
    </source>
</evidence>
<feature type="chain" id="PRO_5044958175" description="Hydrophobin" evidence="8">
    <location>
        <begin position="24"/>
        <end position="160"/>
    </location>
</feature>
<sequence>MFSATKTTFFTVFVYAILAVASALPNGNGGQPPYRPTTITYTQPGPTPTTITVTNPPITTTVTVVPPPATTTVATGGQCNTGPIQCCNSVQSASSNAVGLLLGLLGVVLGDLNVLVGVTCSPISVIGVGGNSCTAQPVCCENNNFNGVIAIGCTPININL</sequence>
<feature type="signal peptide" evidence="8">
    <location>
        <begin position="1"/>
        <end position="23"/>
    </location>
</feature>
<dbReference type="EMBL" id="JBANRG010000031">
    <property type="protein sequence ID" value="KAK7451185.1"/>
    <property type="molecule type" value="Genomic_DNA"/>
</dbReference>
<gene>
    <name evidence="9" type="ORF">VKT23_012517</name>
</gene>
<evidence type="ECO:0000256" key="1">
    <source>
        <dbReference type="ARBA" id="ARBA00004191"/>
    </source>
</evidence>
<keyword evidence="4 8" id="KW-0964">Secreted</keyword>
<protein>
    <recommendedName>
        <fullName evidence="8">Hydrophobin</fullName>
    </recommendedName>
</protein>
<evidence type="ECO:0000256" key="2">
    <source>
        <dbReference type="ARBA" id="ARBA00010446"/>
    </source>
</evidence>
<dbReference type="PROSITE" id="PS00956">
    <property type="entry name" value="HYDROPHOBIN"/>
    <property type="match status" value="1"/>
</dbReference>
<comment type="subunit">
    <text evidence="7">Self-assembles to form functional amyloid fibrils called rodlets. Self-assembly into fibrillar rodlets occurs spontaneously at hydrophobic:hydrophilic interfaces and the rodlets further associate laterally to form amphipathic monolayers.</text>
</comment>
<evidence type="ECO:0000256" key="6">
    <source>
        <dbReference type="ARBA" id="ARBA00023157"/>
    </source>
</evidence>
<reference evidence="9 10" key="1">
    <citation type="submission" date="2024-01" db="EMBL/GenBank/DDBJ databases">
        <title>A draft genome for the cacao thread blight pathogen Marasmiellus scandens.</title>
        <authorList>
            <person name="Baruah I.K."/>
            <person name="Leung J."/>
            <person name="Bukari Y."/>
            <person name="Amoako-Attah I."/>
            <person name="Meinhardt L.W."/>
            <person name="Bailey B.A."/>
            <person name="Cohen S.P."/>
        </authorList>
    </citation>
    <scope>NUCLEOTIDE SEQUENCE [LARGE SCALE GENOMIC DNA]</scope>
    <source>
        <strain evidence="9 10">GH-19</strain>
    </source>
</reference>
<evidence type="ECO:0000256" key="7">
    <source>
        <dbReference type="ARBA" id="ARBA00093546"/>
    </source>
</evidence>
<evidence type="ECO:0000256" key="8">
    <source>
        <dbReference type="RuleBase" id="RU365009"/>
    </source>
</evidence>
<proteinExistence type="inferred from homology"/>
<keyword evidence="10" id="KW-1185">Reference proteome</keyword>
<dbReference type="SMART" id="SM00075">
    <property type="entry name" value="HYDRO"/>
    <property type="match status" value="1"/>
</dbReference>
<evidence type="ECO:0000256" key="3">
    <source>
        <dbReference type="ARBA" id="ARBA00022512"/>
    </source>
</evidence>
<organism evidence="9 10">
    <name type="scientific">Marasmiellus scandens</name>
    <dbReference type="NCBI Taxonomy" id="2682957"/>
    <lineage>
        <taxon>Eukaryota</taxon>
        <taxon>Fungi</taxon>
        <taxon>Dikarya</taxon>
        <taxon>Basidiomycota</taxon>
        <taxon>Agaricomycotina</taxon>
        <taxon>Agaricomycetes</taxon>
        <taxon>Agaricomycetidae</taxon>
        <taxon>Agaricales</taxon>
        <taxon>Marasmiineae</taxon>
        <taxon>Omphalotaceae</taxon>
        <taxon>Marasmiellus</taxon>
    </lineage>
</organism>